<dbReference type="CDD" id="cd00077">
    <property type="entry name" value="HDc"/>
    <property type="match status" value="1"/>
</dbReference>
<keyword evidence="7" id="KW-0175">Coiled coil</keyword>
<dbReference type="GO" id="GO:0016787">
    <property type="term" value="F:hydrolase activity"/>
    <property type="evidence" value="ECO:0007669"/>
    <property type="project" value="UniProtKB-KW"/>
</dbReference>
<dbReference type="Gene3D" id="1.10.3210.10">
    <property type="entry name" value="Hypothetical protein af1432"/>
    <property type="match status" value="1"/>
</dbReference>
<comment type="similarity">
    <text evidence="5">Belongs to the RNase Y family.</text>
</comment>
<keyword evidence="3 5" id="KW-0378">Hydrolase</keyword>
<reference evidence="9 10" key="1">
    <citation type="submission" date="2019-01" db="EMBL/GenBank/DDBJ databases">
        <title>Draft Genome Sequences of Helcococcus ovis Strains Isolated from the Uterus and Vagina of Dairy Cows with Metritis.</title>
        <authorList>
            <person name="Cunha F."/>
            <person name="Jeon S.J."/>
            <person name="Kutzer P."/>
            <person name="Galvao K.N."/>
        </authorList>
    </citation>
    <scope>NUCLEOTIDE SEQUENCE [LARGE SCALE GENOMIC DNA]</scope>
    <source>
        <strain evidence="9 10">KG-37</strain>
    </source>
</reference>
<evidence type="ECO:0000259" key="8">
    <source>
        <dbReference type="PROSITE" id="PS51831"/>
    </source>
</evidence>
<dbReference type="GO" id="GO:0005886">
    <property type="term" value="C:plasma membrane"/>
    <property type="evidence" value="ECO:0007669"/>
    <property type="project" value="UniProtKB-SubCell"/>
</dbReference>
<keyword evidence="5" id="KW-1003">Cell membrane</keyword>
<evidence type="ECO:0000256" key="5">
    <source>
        <dbReference type="HAMAP-Rule" id="MF_00335"/>
    </source>
</evidence>
<dbReference type="InterPro" id="IPR004087">
    <property type="entry name" value="KH_dom"/>
</dbReference>
<dbReference type="InterPro" id="IPR006675">
    <property type="entry name" value="HDIG_dom"/>
</dbReference>
<dbReference type="CDD" id="cd22431">
    <property type="entry name" value="KH-I_RNaseY"/>
    <property type="match status" value="1"/>
</dbReference>
<evidence type="ECO:0000256" key="7">
    <source>
        <dbReference type="SAM" id="Coils"/>
    </source>
</evidence>
<sequence length="513" mass="58449">MGFVYYALTLIVGVIIGYIIVSIIKQNADRKKINSAEQISRRIIDDANKDAESLKREAILTAKDEIYKLKQNIEQENKKRKSEIDKHEQRLVKKEENLDKKLDKLDRKNDSLNNKIKNIESKEAEIEETLSKQISELERISGLTQTEAKDIILEQVADEAEHHKALILREFEARTREEEKRLSREIVATAIQRQASQIVAESSVSVVSLPSDEMKGRIIGREGRNIRSFESLTGVDLIIDDTPEAIVLSCYDPRRREIAKLTLEYLMVDGRIHPARIEEMYQKALEDIEQRTKEYGEEACEKARVHGLHPDLVKVLGKLNYRTSYGQNVLWHSVEVANIAGIMAKELGINDRIARRGGLLHDIGKALDHEIEGTHVEIGVNLLRRYKIKEEIIHCVEAHHFDVPFNSLEAMIVQAADAISASRPGARREALEAYLQRLTNLEAIATSYDGIKKAYAIQAGREIRIMVEPEKISDDQLTILSNEIALQIENELEYPGKIKVHTIRETRSVAYAK</sequence>
<name>A0A4R9C160_9FIRM</name>
<dbReference type="GO" id="GO:0004521">
    <property type="term" value="F:RNA endonuclease activity"/>
    <property type="evidence" value="ECO:0007669"/>
    <property type="project" value="UniProtKB-UniRule"/>
</dbReference>
<evidence type="ECO:0000256" key="4">
    <source>
        <dbReference type="ARBA" id="ARBA00022884"/>
    </source>
</evidence>
<feature type="coiled-coil region" evidence="7">
    <location>
        <begin position="59"/>
        <end position="136"/>
    </location>
</feature>
<protein>
    <recommendedName>
        <fullName evidence="5 6">Ribonuclease Y</fullName>
        <shortName evidence="5">RNase Y</shortName>
        <ecNumber evidence="5 6">3.1.-.-</ecNumber>
    </recommendedName>
</protein>
<organism evidence="9 10">
    <name type="scientific">Helcococcus ovis</name>
    <dbReference type="NCBI Taxonomy" id="72026"/>
    <lineage>
        <taxon>Bacteria</taxon>
        <taxon>Bacillati</taxon>
        <taxon>Bacillota</taxon>
        <taxon>Tissierellia</taxon>
        <taxon>Tissierellales</taxon>
        <taxon>Peptoniphilaceae</taxon>
        <taxon>Helcococcus</taxon>
    </lineage>
</organism>
<dbReference type="GeneID" id="97030916"/>
<dbReference type="SMART" id="SM00471">
    <property type="entry name" value="HDc"/>
    <property type="match status" value="1"/>
</dbReference>
<keyword evidence="10" id="KW-1185">Reference proteome</keyword>
<dbReference type="NCBIfam" id="TIGR00277">
    <property type="entry name" value="HDIG"/>
    <property type="match status" value="1"/>
</dbReference>
<evidence type="ECO:0000256" key="6">
    <source>
        <dbReference type="NCBIfam" id="TIGR03319"/>
    </source>
</evidence>
<dbReference type="GO" id="GO:0006402">
    <property type="term" value="P:mRNA catabolic process"/>
    <property type="evidence" value="ECO:0007669"/>
    <property type="project" value="UniProtKB-UniRule"/>
</dbReference>
<dbReference type="EMBL" id="SCFR01000013">
    <property type="protein sequence ID" value="TFF66075.1"/>
    <property type="molecule type" value="Genomic_DNA"/>
</dbReference>
<keyword evidence="2 5" id="KW-0255">Endonuclease</keyword>
<dbReference type="PROSITE" id="PS50084">
    <property type="entry name" value="KH_TYPE_1"/>
    <property type="match status" value="1"/>
</dbReference>
<dbReference type="InterPro" id="IPR003607">
    <property type="entry name" value="HD/PDEase_dom"/>
</dbReference>
<dbReference type="SMART" id="SM00322">
    <property type="entry name" value="KH"/>
    <property type="match status" value="1"/>
</dbReference>
<dbReference type="PANTHER" id="PTHR12826">
    <property type="entry name" value="RIBONUCLEASE Y"/>
    <property type="match status" value="1"/>
</dbReference>
<keyword evidence="5" id="KW-0472">Membrane</keyword>
<gene>
    <name evidence="5 9" type="primary">rny</name>
    <name evidence="9" type="ORF">EQF91_04555</name>
</gene>
<dbReference type="InterPro" id="IPR036612">
    <property type="entry name" value="KH_dom_type_1_sf"/>
</dbReference>
<dbReference type="Proteomes" id="UP000297454">
    <property type="component" value="Unassembled WGS sequence"/>
</dbReference>
<dbReference type="EC" id="3.1.-.-" evidence="5 6"/>
<keyword evidence="5" id="KW-1133">Transmembrane helix</keyword>
<dbReference type="AlphaFoldDB" id="A0A4R9C160"/>
<keyword evidence="5" id="KW-0812">Transmembrane</keyword>
<comment type="subcellular location">
    <subcellularLocation>
        <location evidence="5">Cell membrane</location>
        <topology evidence="5">Single-pass membrane protein</topology>
    </subcellularLocation>
</comment>
<evidence type="ECO:0000313" key="10">
    <source>
        <dbReference type="Proteomes" id="UP000297454"/>
    </source>
</evidence>
<dbReference type="Pfam" id="PF01966">
    <property type="entry name" value="HD"/>
    <property type="match status" value="1"/>
</dbReference>
<keyword evidence="4 5" id="KW-0694">RNA-binding</keyword>
<comment type="caution">
    <text evidence="9">The sequence shown here is derived from an EMBL/GenBank/DDBJ whole genome shotgun (WGS) entry which is preliminary data.</text>
</comment>
<dbReference type="Pfam" id="PF00013">
    <property type="entry name" value="KH_1"/>
    <property type="match status" value="1"/>
</dbReference>
<dbReference type="RefSeq" id="WP_134710681.1">
    <property type="nucleotide sequence ID" value="NZ_CP119081.1"/>
</dbReference>
<evidence type="ECO:0000256" key="3">
    <source>
        <dbReference type="ARBA" id="ARBA00022801"/>
    </source>
</evidence>
<dbReference type="InterPro" id="IPR017705">
    <property type="entry name" value="Ribonuclease_Y"/>
</dbReference>
<evidence type="ECO:0000313" key="9">
    <source>
        <dbReference type="EMBL" id="TFF66075.1"/>
    </source>
</evidence>
<dbReference type="FunFam" id="1.10.3210.10:FF:000013">
    <property type="entry name" value="Ribonuclease Y"/>
    <property type="match status" value="1"/>
</dbReference>
<dbReference type="InterPro" id="IPR006674">
    <property type="entry name" value="HD_domain"/>
</dbReference>
<dbReference type="InterPro" id="IPR022711">
    <property type="entry name" value="RNase_Y_N"/>
</dbReference>
<dbReference type="SUPFAM" id="SSF109604">
    <property type="entry name" value="HD-domain/PDEase-like"/>
    <property type="match status" value="1"/>
</dbReference>
<dbReference type="GO" id="GO:0003723">
    <property type="term" value="F:RNA binding"/>
    <property type="evidence" value="ECO:0007669"/>
    <property type="project" value="UniProtKB-UniRule"/>
</dbReference>
<evidence type="ECO:0000256" key="2">
    <source>
        <dbReference type="ARBA" id="ARBA00022759"/>
    </source>
</evidence>
<evidence type="ECO:0000256" key="1">
    <source>
        <dbReference type="ARBA" id="ARBA00022722"/>
    </source>
</evidence>
<dbReference type="Pfam" id="PF12072">
    <property type="entry name" value="RNase_Y_N"/>
    <property type="match status" value="1"/>
</dbReference>
<proteinExistence type="inferred from homology"/>
<dbReference type="InterPro" id="IPR004088">
    <property type="entry name" value="KH_dom_type_1"/>
</dbReference>
<dbReference type="PANTHER" id="PTHR12826:SF15">
    <property type="entry name" value="RIBONUCLEASE Y"/>
    <property type="match status" value="1"/>
</dbReference>
<dbReference type="PROSITE" id="PS51831">
    <property type="entry name" value="HD"/>
    <property type="match status" value="1"/>
</dbReference>
<feature type="domain" description="HD" evidence="8">
    <location>
        <begin position="329"/>
        <end position="422"/>
    </location>
</feature>
<dbReference type="SUPFAM" id="SSF54791">
    <property type="entry name" value="Eukaryotic type KH-domain (KH-domain type I)"/>
    <property type="match status" value="1"/>
</dbReference>
<feature type="transmembrane region" description="Helical" evidence="5">
    <location>
        <begin position="6"/>
        <end position="24"/>
    </location>
</feature>
<dbReference type="HAMAP" id="MF_00335">
    <property type="entry name" value="RNase_Y"/>
    <property type="match status" value="1"/>
</dbReference>
<accession>A0A4R9C160</accession>
<keyword evidence="1 5" id="KW-0540">Nuclease</keyword>
<dbReference type="OrthoDB" id="9803205at2"/>
<comment type="function">
    <text evidence="5">Endoribonuclease that initiates mRNA decay.</text>
</comment>
<dbReference type="NCBIfam" id="TIGR03319">
    <property type="entry name" value="RNase_Y"/>
    <property type="match status" value="1"/>
</dbReference>